<evidence type="ECO:0008006" key="5">
    <source>
        <dbReference type="Google" id="ProtNLM"/>
    </source>
</evidence>
<dbReference type="Pfam" id="PF11153">
    <property type="entry name" value="DUF2931"/>
    <property type="match status" value="1"/>
</dbReference>
<dbReference type="AlphaFoldDB" id="A0AB33E7A5"/>
<evidence type="ECO:0000313" key="3">
    <source>
        <dbReference type="EMBL" id="ATE74996.1"/>
    </source>
</evidence>
<protein>
    <recommendedName>
        <fullName evidence="5">DUF2931 domain-containing protein</fullName>
    </recommendedName>
</protein>
<evidence type="ECO:0000313" key="4">
    <source>
        <dbReference type="Proteomes" id="UP000218385"/>
    </source>
</evidence>
<dbReference type="Proteomes" id="UP000218385">
    <property type="component" value="Chromosome"/>
</dbReference>
<keyword evidence="2" id="KW-0732">Signal</keyword>
<accession>A0AB33E7A5</accession>
<gene>
    <name evidence="3" type="ORF">CNN82_00725</name>
</gene>
<feature type="signal peptide" evidence="2">
    <location>
        <begin position="1"/>
        <end position="28"/>
    </location>
</feature>
<sequence>MNNSVRLLTRCAGLLVGLLLAGCSQSFAQSSYDETWSLGFGAPDYMEVWIETADVVDIQERVFRRAGSGIASVLTPSDNKGKPAGWPKSPGRGAGRDVNGADLPRLIYVRWQSLAEPQTYEAYIVIPESAREIMRKPEKAFCKADGKWITDYRDDIGIGLAPGGIAKVWLGGPCLKSVEMARVVGTINPKGPYEGKSGGKHRPLSEVSKAYIDKFGIPYGSW</sequence>
<name>A0AB33E7A5_9PSED</name>
<organism evidence="3 4">
    <name type="scientific">Pseudomonas frederiksbergensis</name>
    <dbReference type="NCBI Taxonomy" id="104087"/>
    <lineage>
        <taxon>Bacteria</taxon>
        <taxon>Pseudomonadati</taxon>
        <taxon>Pseudomonadota</taxon>
        <taxon>Gammaproteobacteria</taxon>
        <taxon>Pseudomonadales</taxon>
        <taxon>Pseudomonadaceae</taxon>
        <taxon>Pseudomonas</taxon>
    </lineage>
</organism>
<proteinExistence type="predicted"/>
<feature type="region of interest" description="Disordered" evidence="1">
    <location>
        <begin position="74"/>
        <end position="98"/>
    </location>
</feature>
<feature type="chain" id="PRO_5044255693" description="DUF2931 domain-containing protein" evidence="2">
    <location>
        <begin position="29"/>
        <end position="222"/>
    </location>
</feature>
<dbReference type="InterPro" id="IPR021326">
    <property type="entry name" value="DUF2931"/>
</dbReference>
<dbReference type="RefSeq" id="WP_096479360.1">
    <property type="nucleotide sequence ID" value="NZ_CP023466.1"/>
</dbReference>
<dbReference type="PROSITE" id="PS51257">
    <property type="entry name" value="PROKAR_LIPOPROTEIN"/>
    <property type="match status" value="1"/>
</dbReference>
<evidence type="ECO:0000256" key="2">
    <source>
        <dbReference type="SAM" id="SignalP"/>
    </source>
</evidence>
<dbReference type="EMBL" id="CP023466">
    <property type="protein sequence ID" value="ATE74996.1"/>
    <property type="molecule type" value="Genomic_DNA"/>
</dbReference>
<evidence type="ECO:0000256" key="1">
    <source>
        <dbReference type="SAM" id="MobiDB-lite"/>
    </source>
</evidence>
<reference evidence="3 4" key="1">
    <citation type="submission" date="2017-09" db="EMBL/GenBank/DDBJ databases">
        <title>Complete Genome sequence of Lysobacter capsici KNU-15.</title>
        <authorList>
            <person name="Kim M.-C."/>
            <person name="Yi H."/>
            <person name="Lee D.-W."/>
            <person name="Shin J.-H."/>
        </authorList>
    </citation>
    <scope>NUCLEOTIDE SEQUENCE [LARGE SCALE GENOMIC DNA]</scope>
    <source>
        <strain evidence="3 4">KNU-15</strain>
    </source>
</reference>